<reference evidence="3 4" key="1">
    <citation type="journal article" date="2023" name="BMC Biol.">
        <title>The compact genome of the sponge Oopsacas minuta (Hexactinellida) is lacking key metazoan core genes.</title>
        <authorList>
            <person name="Santini S."/>
            <person name="Schenkelaars Q."/>
            <person name="Jourda C."/>
            <person name="Duchesne M."/>
            <person name="Belahbib H."/>
            <person name="Rocher C."/>
            <person name="Selva M."/>
            <person name="Riesgo A."/>
            <person name="Vervoort M."/>
            <person name="Leys S.P."/>
            <person name="Kodjabachian L."/>
            <person name="Le Bivic A."/>
            <person name="Borchiellini C."/>
            <person name="Claverie J.M."/>
            <person name="Renard E."/>
        </authorList>
    </citation>
    <scope>NUCLEOTIDE SEQUENCE [LARGE SCALE GENOMIC DNA]</scope>
    <source>
        <strain evidence="3">SPO-2</strain>
    </source>
</reference>
<name>A0AAV7JKU7_9METZ</name>
<evidence type="ECO:0000256" key="2">
    <source>
        <dbReference type="ARBA" id="ARBA00022737"/>
    </source>
</evidence>
<comment type="caution">
    <text evidence="3">The sequence shown here is derived from an EMBL/GenBank/DDBJ whole genome shotgun (WGS) entry which is preliminary data.</text>
</comment>
<dbReference type="InterPro" id="IPR032675">
    <property type="entry name" value="LRR_dom_sf"/>
</dbReference>
<dbReference type="SUPFAM" id="SSF52075">
    <property type="entry name" value="Outer arm dynein light chain 1"/>
    <property type="match status" value="1"/>
</dbReference>
<protein>
    <recommendedName>
        <fullName evidence="5">Leucine-rich repeat-containing protein 20</fullName>
    </recommendedName>
</protein>
<dbReference type="PROSITE" id="PS51450">
    <property type="entry name" value="LRR"/>
    <property type="match status" value="1"/>
</dbReference>
<keyword evidence="2" id="KW-0677">Repeat</keyword>
<organism evidence="3 4">
    <name type="scientific">Oopsacas minuta</name>
    <dbReference type="NCBI Taxonomy" id="111878"/>
    <lineage>
        <taxon>Eukaryota</taxon>
        <taxon>Metazoa</taxon>
        <taxon>Porifera</taxon>
        <taxon>Hexactinellida</taxon>
        <taxon>Hexasterophora</taxon>
        <taxon>Lyssacinosida</taxon>
        <taxon>Leucopsacidae</taxon>
        <taxon>Oopsacas</taxon>
    </lineage>
</organism>
<evidence type="ECO:0000313" key="3">
    <source>
        <dbReference type="EMBL" id="KAI6649422.1"/>
    </source>
</evidence>
<sequence>MAEEAAKVGQASLTASETGDLSLTGCQLKKFPDGICLMLKHTQINSVDISINSIQILSAKFFTTFHAITILNISSNKLSDLPDQASLLTLLKILNASHNEFIQIPDSIRKIPSLAVLNLTSNNITNVTTECFMFLPSLTDVTLSDNPLTDTSLSSLHSVTTISIIL</sequence>
<dbReference type="Proteomes" id="UP001165289">
    <property type="component" value="Unassembled WGS sequence"/>
</dbReference>
<dbReference type="EMBL" id="JAKMXF010000321">
    <property type="protein sequence ID" value="KAI6649422.1"/>
    <property type="molecule type" value="Genomic_DNA"/>
</dbReference>
<dbReference type="PANTHER" id="PTHR48051:SF1">
    <property type="entry name" value="RAS SUPPRESSOR PROTEIN 1"/>
    <property type="match status" value="1"/>
</dbReference>
<evidence type="ECO:0000313" key="4">
    <source>
        <dbReference type="Proteomes" id="UP001165289"/>
    </source>
</evidence>
<evidence type="ECO:0000256" key="1">
    <source>
        <dbReference type="ARBA" id="ARBA00022614"/>
    </source>
</evidence>
<dbReference type="AlphaFoldDB" id="A0AAV7JKU7"/>
<dbReference type="GO" id="GO:0005737">
    <property type="term" value="C:cytoplasm"/>
    <property type="evidence" value="ECO:0007669"/>
    <property type="project" value="TreeGrafter"/>
</dbReference>
<dbReference type="Gene3D" id="3.80.10.10">
    <property type="entry name" value="Ribonuclease Inhibitor"/>
    <property type="match status" value="1"/>
</dbReference>
<dbReference type="Pfam" id="PF13855">
    <property type="entry name" value="LRR_8"/>
    <property type="match status" value="2"/>
</dbReference>
<keyword evidence="4" id="KW-1185">Reference proteome</keyword>
<evidence type="ECO:0008006" key="5">
    <source>
        <dbReference type="Google" id="ProtNLM"/>
    </source>
</evidence>
<proteinExistence type="predicted"/>
<dbReference type="InterPro" id="IPR050216">
    <property type="entry name" value="LRR_domain-containing"/>
</dbReference>
<keyword evidence="1" id="KW-0433">Leucine-rich repeat</keyword>
<dbReference type="InterPro" id="IPR001611">
    <property type="entry name" value="Leu-rich_rpt"/>
</dbReference>
<accession>A0AAV7JKU7</accession>
<dbReference type="PANTHER" id="PTHR48051">
    <property type="match status" value="1"/>
</dbReference>
<gene>
    <name evidence="3" type="ORF">LOD99_11787</name>
</gene>